<feature type="transmembrane region" description="Helical" evidence="10">
    <location>
        <begin position="523"/>
        <end position="549"/>
    </location>
</feature>
<dbReference type="SUPFAM" id="SSF103473">
    <property type="entry name" value="MFS general substrate transporter"/>
    <property type="match status" value="1"/>
</dbReference>
<feature type="transmembrane region" description="Helical" evidence="10">
    <location>
        <begin position="561"/>
        <end position="580"/>
    </location>
</feature>
<keyword evidence="4 10" id="KW-0812">Transmembrane</keyword>
<gene>
    <name evidence="12" type="primary">Vacht</name>
    <name evidence="12" type="ORF">G6Z78_0007186</name>
</gene>
<sequence length="761" mass="83489">MRCRRVPCSRWWRVWGLTHGLTTANPWILVVAAAPCRAFRGETATVATATAAVVTTVREGAAAIRWRGELRGQTFQSHPDGETRRDTSAIGSPSVLYANFKRLENVVAVADSVVNSIEKVEGPGTRGVKESVNDSKDEDGSDVASTLSGLLAGLPTLAGPQRLANSLKQKFASNSGTMTTIPILNMEFSELKEIVWTKLQEPKSQRKLILVIVSIALLLDNMLYMVIVPIIPDYLKYVGAFGEVEEPAVNASGPVSHPGQDSATGVLFASKAIVQLMVNPFSGALIDRIGYDIPMMIGLSIMFLSTSVFACGKSYGVLFFARSLQGVGSAFADTAGLAMIADRFTEESERSKALGIALAFISFGCLVAPPFGGALYQFAGKEVPFLILAFVSLADGFMLLLVMKPIKEQLQDRHHEPKSTIPIWRLLMDPYIAVCAGALMMSNVALAFLEPTISLWMEDTMTHENWKIGMIWLPAFFPHVIGVVITVRMSKQYPQYQWLMAAGGLALEGLCCFIIPFCSSYKVLMIPLCGICFGIALIDTALLPTLGYLVDVRYVSVYGSIYAIADISYSVAYAVGPIIAGGVVEAIGFTALNVGIAFSNLLYAPVLYYLRHIYDFKPFQDEANVLMQDPPDKEYQTYVLQEQRPITGEIGNHLNQTRMETNIDQGYDQNYQTTGQVGYGDQRGYGMQNTIGYNQPAHEQPPVYNQPANYGQSGDYNQQRNYAAERQDQRGSQADVNPFRRPEPADQRPAGDSNPFRQGMY</sequence>
<dbReference type="InterPro" id="IPR036259">
    <property type="entry name" value="MFS_trans_sf"/>
</dbReference>
<dbReference type="PROSITE" id="PS50850">
    <property type="entry name" value="MFS"/>
    <property type="match status" value="1"/>
</dbReference>
<dbReference type="FunFam" id="1.20.1250.20:FF:000109">
    <property type="entry name" value="Putative vesicular acetylcholine transporter"/>
    <property type="match status" value="1"/>
</dbReference>
<feature type="transmembrane region" description="Helical" evidence="10">
    <location>
        <begin position="208"/>
        <end position="231"/>
    </location>
</feature>
<comment type="subcellular location">
    <subcellularLocation>
        <location evidence="1">Membrane</location>
        <topology evidence="1">Multi-pass membrane protein</topology>
    </subcellularLocation>
</comment>
<keyword evidence="3" id="KW-0813">Transport</keyword>
<protein>
    <submittedName>
        <fullName evidence="12">VACHT protein</fullName>
    </submittedName>
</protein>
<feature type="transmembrane region" description="Helical" evidence="10">
    <location>
        <begin position="353"/>
        <end position="371"/>
    </location>
</feature>
<dbReference type="GO" id="GO:0043195">
    <property type="term" value="C:terminal bouton"/>
    <property type="evidence" value="ECO:0007669"/>
    <property type="project" value="TreeGrafter"/>
</dbReference>
<dbReference type="InterPro" id="IPR020846">
    <property type="entry name" value="MFS_dom"/>
</dbReference>
<keyword evidence="8" id="KW-0325">Glycoprotein</keyword>
<dbReference type="Proteomes" id="UP000668214">
    <property type="component" value="Unassembled WGS sequence"/>
</dbReference>
<accession>A0A836F8W7</accession>
<dbReference type="AlphaFoldDB" id="A0A836F8W7"/>
<evidence type="ECO:0000256" key="6">
    <source>
        <dbReference type="ARBA" id="ARBA00022989"/>
    </source>
</evidence>
<feature type="domain" description="Major facilitator superfamily (MFS) profile" evidence="11">
    <location>
        <begin position="209"/>
        <end position="617"/>
    </location>
</feature>
<dbReference type="GO" id="GO:0042910">
    <property type="term" value="F:xenobiotic transmembrane transporter activity"/>
    <property type="evidence" value="ECO:0007669"/>
    <property type="project" value="InterPro"/>
</dbReference>
<keyword evidence="13" id="KW-1185">Reference proteome</keyword>
<evidence type="ECO:0000256" key="3">
    <source>
        <dbReference type="ARBA" id="ARBA00022448"/>
    </source>
</evidence>
<evidence type="ECO:0000256" key="7">
    <source>
        <dbReference type="ARBA" id="ARBA00023136"/>
    </source>
</evidence>
<dbReference type="EMBL" id="JAANIA010001565">
    <property type="protein sequence ID" value="KAG5320091.1"/>
    <property type="molecule type" value="Genomic_DNA"/>
</dbReference>
<dbReference type="GO" id="GO:0007268">
    <property type="term" value="P:chemical synaptic transmission"/>
    <property type="evidence" value="ECO:0007669"/>
    <property type="project" value="TreeGrafter"/>
</dbReference>
<dbReference type="Gene3D" id="1.20.1250.20">
    <property type="entry name" value="MFS general substrate transporter like domains"/>
    <property type="match status" value="1"/>
</dbReference>
<feature type="compositionally biased region" description="Polar residues" evidence="9">
    <location>
        <begin position="706"/>
        <end position="721"/>
    </location>
</feature>
<evidence type="ECO:0000256" key="5">
    <source>
        <dbReference type="ARBA" id="ARBA00022775"/>
    </source>
</evidence>
<feature type="non-terminal residue" evidence="12">
    <location>
        <position position="761"/>
    </location>
</feature>
<dbReference type="GO" id="GO:0005277">
    <property type="term" value="F:acetylcholine transmembrane transporter activity"/>
    <property type="evidence" value="ECO:0007669"/>
    <property type="project" value="TreeGrafter"/>
</dbReference>
<reference evidence="12" key="1">
    <citation type="submission" date="2020-02" db="EMBL/GenBank/DDBJ databases">
        <title>Relaxed selection underlies rapid genomic changes in the transitions from sociality to social parasitism in ants.</title>
        <authorList>
            <person name="Bi X."/>
        </authorList>
    </citation>
    <scope>NUCLEOTIDE SEQUENCE</scope>
    <source>
        <strain evidence="12">BGI-DK2014c</strain>
        <tissue evidence="12">Whole body</tissue>
    </source>
</reference>
<feature type="region of interest" description="Disordered" evidence="9">
    <location>
        <begin position="122"/>
        <end position="143"/>
    </location>
</feature>
<dbReference type="PANTHER" id="PTHR23506">
    <property type="entry name" value="GH10249P"/>
    <property type="match status" value="1"/>
</dbReference>
<evidence type="ECO:0000256" key="4">
    <source>
        <dbReference type="ARBA" id="ARBA00022692"/>
    </source>
</evidence>
<evidence type="ECO:0000259" key="11">
    <source>
        <dbReference type="PROSITE" id="PS50850"/>
    </source>
</evidence>
<evidence type="ECO:0000256" key="10">
    <source>
        <dbReference type="SAM" id="Phobius"/>
    </source>
</evidence>
<feature type="transmembrane region" description="Helical" evidence="10">
    <location>
        <begin position="469"/>
        <end position="487"/>
    </location>
</feature>
<evidence type="ECO:0000256" key="2">
    <source>
        <dbReference type="ARBA" id="ARBA00006829"/>
    </source>
</evidence>
<dbReference type="PANTHER" id="PTHR23506:SF13">
    <property type="entry name" value="VESICULAR ACETYLCHOLINE TRANSPORTER"/>
    <property type="match status" value="1"/>
</dbReference>
<keyword evidence="7 10" id="KW-0472">Membrane</keyword>
<evidence type="ECO:0000313" key="13">
    <source>
        <dbReference type="Proteomes" id="UP000668214"/>
    </source>
</evidence>
<dbReference type="InterPro" id="IPR011701">
    <property type="entry name" value="MFS"/>
</dbReference>
<feature type="transmembrane region" description="Helical" evidence="10">
    <location>
        <begin position="293"/>
        <end position="312"/>
    </location>
</feature>
<evidence type="ECO:0000256" key="9">
    <source>
        <dbReference type="SAM" id="MobiDB-lite"/>
    </source>
</evidence>
<dbReference type="InterPro" id="IPR050930">
    <property type="entry name" value="MFS_Vesicular_Transporter"/>
</dbReference>
<organism evidence="12 13">
    <name type="scientific">Pseudoatta argentina</name>
    <dbReference type="NCBI Taxonomy" id="621737"/>
    <lineage>
        <taxon>Eukaryota</taxon>
        <taxon>Metazoa</taxon>
        <taxon>Ecdysozoa</taxon>
        <taxon>Arthropoda</taxon>
        <taxon>Hexapoda</taxon>
        <taxon>Insecta</taxon>
        <taxon>Pterygota</taxon>
        <taxon>Neoptera</taxon>
        <taxon>Endopterygota</taxon>
        <taxon>Hymenoptera</taxon>
        <taxon>Apocrita</taxon>
        <taxon>Aculeata</taxon>
        <taxon>Formicoidea</taxon>
        <taxon>Formicidae</taxon>
        <taxon>Myrmicinae</taxon>
        <taxon>Pseudoatta</taxon>
    </lineage>
</organism>
<feature type="transmembrane region" description="Helical" evidence="10">
    <location>
        <begin position="423"/>
        <end position="449"/>
    </location>
</feature>
<dbReference type="CDD" id="cd17383">
    <property type="entry name" value="MFS_SLC18A3_VAChT"/>
    <property type="match status" value="1"/>
</dbReference>
<comment type="caution">
    <text evidence="12">The sequence shown here is derived from an EMBL/GenBank/DDBJ whole genome shotgun (WGS) entry which is preliminary data.</text>
</comment>
<dbReference type="Pfam" id="PF07690">
    <property type="entry name" value="MFS_1"/>
    <property type="match status" value="1"/>
</dbReference>
<dbReference type="NCBIfam" id="TIGR00880">
    <property type="entry name" value="2_A_01_02"/>
    <property type="match status" value="1"/>
</dbReference>
<feature type="transmembrane region" description="Helical" evidence="10">
    <location>
        <begin position="499"/>
        <end position="517"/>
    </location>
</feature>
<evidence type="ECO:0000313" key="12">
    <source>
        <dbReference type="EMBL" id="KAG5320091.1"/>
    </source>
</evidence>
<keyword evidence="5" id="KW-0532">Neurotransmitter transport</keyword>
<feature type="region of interest" description="Disordered" evidence="9">
    <location>
        <begin position="672"/>
        <end position="761"/>
    </location>
</feature>
<feature type="transmembrane region" description="Helical" evidence="10">
    <location>
        <begin position="383"/>
        <end position="402"/>
    </location>
</feature>
<feature type="transmembrane region" description="Helical" evidence="10">
    <location>
        <begin position="586"/>
        <end position="610"/>
    </location>
</feature>
<feature type="non-terminal residue" evidence="12">
    <location>
        <position position="1"/>
    </location>
</feature>
<keyword evidence="6 10" id="KW-1133">Transmembrane helix</keyword>
<evidence type="ECO:0000256" key="1">
    <source>
        <dbReference type="ARBA" id="ARBA00004141"/>
    </source>
</evidence>
<evidence type="ECO:0000256" key="8">
    <source>
        <dbReference type="ARBA" id="ARBA00023180"/>
    </source>
</evidence>
<proteinExistence type="inferred from homology"/>
<dbReference type="GO" id="GO:0030121">
    <property type="term" value="C:AP-1 adaptor complex"/>
    <property type="evidence" value="ECO:0007669"/>
    <property type="project" value="TreeGrafter"/>
</dbReference>
<dbReference type="GO" id="GO:0030122">
    <property type="term" value="C:AP-2 adaptor complex"/>
    <property type="evidence" value="ECO:0007669"/>
    <property type="project" value="TreeGrafter"/>
</dbReference>
<comment type="similarity">
    <text evidence="2">Belongs to the major facilitator superfamily. Vesicular transporter family.</text>
</comment>
<dbReference type="InterPro" id="IPR001958">
    <property type="entry name" value="Tet-R_TetA/multi-R_MdtG-like"/>
</dbReference>
<name>A0A836F8W7_9HYME</name>